<dbReference type="EMBL" id="FPIP01000004">
    <property type="protein sequence ID" value="SFW32923.1"/>
    <property type="molecule type" value="Genomic_DNA"/>
</dbReference>
<dbReference type="InterPro" id="IPR054542">
    <property type="entry name" value="Cys_met_metab_PP"/>
</dbReference>
<dbReference type="FunFam" id="3.90.1150.10:FF:000008">
    <property type="entry name" value="Cystathionine gamma-synthase"/>
    <property type="match status" value="1"/>
</dbReference>
<organism evidence="6 7">
    <name type="scientific">Ruminococcus flavefaciens</name>
    <dbReference type="NCBI Taxonomy" id="1265"/>
    <lineage>
        <taxon>Bacteria</taxon>
        <taxon>Bacillati</taxon>
        <taxon>Bacillota</taxon>
        <taxon>Clostridia</taxon>
        <taxon>Eubacteriales</taxon>
        <taxon>Oscillospiraceae</taxon>
        <taxon>Ruminococcus</taxon>
    </lineage>
</organism>
<dbReference type="GO" id="GO:0003962">
    <property type="term" value="F:cystathionine gamma-synthase activity"/>
    <property type="evidence" value="ECO:0007669"/>
    <property type="project" value="TreeGrafter"/>
</dbReference>
<dbReference type="GO" id="GO:0030170">
    <property type="term" value="F:pyridoxal phosphate binding"/>
    <property type="evidence" value="ECO:0007669"/>
    <property type="project" value="InterPro"/>
</dbReference>
<accession>A0A1K1NC43</accession>
<comment type="cofactor">
    <cofactor evidence="1 5">
        <name>pyridoxal 5'-phosphate</name>
        <dbReference type="ChEBI" id="CHEBI:597326"/>
    </cofactor>
</comment>
<name>A0A1K1NC43_RUMFL</name>
<dbReference type="InterPro" id="IPR015424">
    <property type="entry name" value="PyrdxlP-dep_Trfase"/>
</dbReference>
<dbReference type="CDD" id="cd00614">
    <property type="entry name" value="CGS_like"/>
    <property type="match status" value="1"/>
</dbReference>
<evidence type="ECO:0000256" key="2">
    <source>
        <dbReference type="ARBA" id="ARBA00009077"/>
    </source>
</evidence>
<evidence type="ECO:0000313" key="7">
    <source>
        <dbReference type="Proteomes" id="UP000183461"/>
    </source>
</evidence>
<dbReference type="InterPro" id="IPR015422">
    <property type="entry name" value="PyrdxlP-dep_Trfase_small"/>
</dbReference>
<evidence type="ECO:0000256" key="3">
    <source>
        <dbReference type="ARBA" id="ARBA00022898"/>
    </source>
</evidence>
<dbReference type="GO" id="GO:0004123">
    <property type="term" value="F:cystathionine gamma-lyase activity"/>
    <property type="evidence" value="ECO:0007669"/>
    <property type="project" value="TreeGrafter"/>
</dbReference>
<gene>
    <name evidence="6" type="ORF">SAMN02910280_1820</name>
</gene>
<reference evidence="7" key="1">
    <citation type="submission" date="2016-11" db="EMBL/GenBank/DDBJ databases">
        <authorList>
            <person name="Varghese N."/>
            <person name="Submissions S."/>
        </authorList>
    </citation>
    <scope>NUCLEOTIDE SEQUENCE [LARGE SCALE GENOMIC DNA]</scope>
    <source>
        <strain evidence="7">YL228</strain>
    </source>
</reference>
<sequence length="386" mass="41879">MSNYKNTETTLIHGGISIDERTGAVNIPIYQTSTYKQDGLGKMRGYEYSRTGNPTREALEALIRDLEGGVAGFAFGSGMAALTAVLSLLHSGDRVLISSNVYGGTFRLLSKVFDHFNITYTIADTTDLAVYESQISSDVKAVIIESPANPLMTVTDIKAVAEVSHKHGLLVIVDNTFMTPYLQKPLELGADIVVHSATKYLGGHSDVVSGLAVVNSKELAEKIAFIQNSTGGVLGPFDSFLLIRGIKTLAVRMDRHVENAEKIAKLLENHKAVKSVYYPGLESSQGYEINRRQAKNGGAMISFELHENYDINTFFESLELVSLAESLGGVESLVCHPSSMTHASIPADIRKKVGITDGLIRLSVGIENIEDIIADIEQAIAKSERK</sequence>
<protein>
    <submittedName>
        <fullName evidence="6">Cystathionine beta-lyase</fullName>
    </submittedName>
</protein>
<dbReference type="AlphaFoldDB" id="A0A1K1NC43"/>
<dbReference type="FunFam" id="3.40.640.10:FF:000009">
    <property type="entry name" value="Cystathionine gamma-synthase homolog"/>
    <property type="match status" value="1"/>
</dbReference>
<dbReference type="InterPro" id="IPR000277">
    <property type="entry name" value="Cys/Met-Metab_PyrdxlP-dep_enz"/>
</dbReference>
<evidence type="ECO:0000256" key="4">
    <source>
        <dbReference type="PIRSR" id="PIRSR001434-2"/>
    </source>
</evidence>
<evidence type="ECO:0000256" key="1">
    <source>
        <dbReference type="ARBA" id="ARBA00001933"/>
    </source>
</evidence>
<evidence type="ECO:0000313" key="6">
    <source>
        <dbReference type="EMBL" id="SFW32923.1"/>
    </source>
</evidence>
<dbReference type="Gene3D" id="3.90.1150.10">
    <property type="entry name" value="Aspartate Aminotransferase, domain 1"/>
    <property type="match status" value="1"/>
</dbReference>
<dbReference type="PANTHER" id="PTHR11808">
    <property type="entry name" value="TRANS-SULFURATION ENZYME FAMILY MEMBER"/>
    <property type="match status" value="1"/>
</dbReference>
<dbReference type="PROSITE" id="PS00868">
    <property type="entry name" value="CYS_MET_METAB_PP"/>
    <property type="match status" value="1"/>
</dbReference>
<dbReference type="Gene3D" id="3.40.640.10">
    <property type="entry name" value="Type I PLP-dependent aspartate aminotransferase-like (Major domain)"/>
    <property type="match status" value="1"/>
</dbReference>
<dbReference type="GO" id="GO:0019346">
    <property type="term" value="P:transsulfuration"/>
    <property type="evidence" value="ECO:0007669"/>
    <property type="project" value="InterPro"/>
</dbReference>
<dbReference type="RefSeq" id="WP_072300109.1">
    <property type="nucleotide sequence ID" value="NZ_CACVNT010000007.1"/>
</dbReference>
<dbReference type="GO" id="GO:0019343">
    <property type="term" value="P:cysteine biosynthetic process via cystathionine"/>
    <property type="evidence" value="ECO:0007669"/>
    <property type="project" value="TreeGrafter"/>
</dbReference>
<dbReference type="Proteomes" id="UP000183461">
    <property type="component" value="Unassembled WGS sequence"/>
</dbReference>
<dbReference type="Pfam" id="PF01053">
    <property type="entry name" value="Cys_Met_Meta_PP"/>
    <property type="match status" value="1"/>
</dbReference>
<dbReference type="GO" id="GO:0005737">
    <property type="term" value="C:cytoplasm"/>
    <property type="evidence" value="ECO:0007669"/>
    <property type="project" value="TreeGrafter"/>
</dbReference>
<evidence type="ECO:0000256" key="5">
    <source>
        <dbReference type="RuleBase" id="RU362118"/>
    </source>
</evidence>
<comment type="similarity">
    <text evidence="2 5">Belongs to the trans-sulfuration enzymes family.</text>
</comment>
<dbReference type="PANTHER" id="PTHR11808:SF15">
    <property type="entry name" value="CYSTATHIONINE GAMMA-LYASE"/>
    <property type="match status" value="1"/>
</dbReference>
<dbReference type="SUPFAM" id="SSF53383">
    <property type="entry name" value="PLP-dependent transferases"/>
    <property type="match status" value="1"/>
</dbReference>
<dbReference type="InterPro" id="IPR015421">
    <property type="entry name" value="PyrdxlP-dep_Trfase_major"/>
</dbReference>
<proteinExistence type="inferred from homology"/>
<feature type="modified residue" description="N6-(pyridoxal phosphate)lysine" evidence="4">
    <location>
        <position position="199"/>
    </location>
</feature>
<keyword evidence="6" id="KW-0456">Lyase</keyword>
<keyword evidence="3 4" id="KW-0663">Pyridoxal phosphate</keyword>
<dbReference type="PIRSF" id="PIRSF001434">
    <property type="entry name" value="CGS"/>
    <property type="match status" value="1"/>
</dbReference>